<dbReference type="Gene3D" id="3.90.1170.10">
    <property type="entry name" value="Ribosomal protein L10e/L16"/>
    <property type="match status" value="1"/>
</dbReference>
<organism evidence="5 6">
    <name type="scientific">Monodon monoceros</name>
    <name type="common">Narwhal</name>
    <name type="synonym">Ceratodon monodon</name>
    <dbReference type="NCBI Taxonomy" id="40151"/>
    <lineage>
        <taxon>Eukaryota</taxon>
        <taxon>Metazoa</taxon>
        <taxon>Chordata</taxon>
        <taxon>Craniata</taxon>
        <taxon>Vertebrata</taxon>
        <taxon>Euteleostomi</taxon>
        <taxon>Mammalia</taxon>
        <taxon>Eutheria</taxon>
        <taxon>Laurasiatheria</taxon>
        <taxon>Artiodactyla</taxon>
        <taxon>Whippomorpha</taxon>
        <taxon>Cetacea</taxon>
        <taxon>Odontoceti</taxon>
        <taxon>Monodontidae</taxon>
        <taxon>Monodon</taxon>
    </lineage>
</organism>
<dbReference type="GO" id="GO:0006412">
    <property type="term" value="P:translation"/>
    <property type="evidence" value="ECO:0007669"/>
    <property type="project" value="InterPro"/>
</dbReference>
<dbReference type="InterPro" id="IPR001197">
    <property type="entry name" value="Ribosomal_uL16_euk_arch"/>
</dbReference>
<name>A0A4U1EMA5_MONMO</name>
<dbReference type="InterPro" id="IPR047873">
    <property type="entry name" value="Ribosomal_uL16"/>
</dbReference>
<dbReference type="SUPFAM" id="SSF54686">
    <property type="entry name" value="Ribosomal protein L16p/L10e"/>
    <property type="match status" value="1"/>
</dbReference>
<dbReference type="CDD" id="cd01433">
    <property type="entry name" value="Ribosomal_L16_L10e"/>
    <property type="match status" value="1"/>
</dbReference>
<evidence type="ECO:0000256" key="1">
    <source>
        <dbReference type="ARBA" id="ARBA00008931"/>
    </source>
</evidence>
<comment type="caution">
    <text evidence="5">The sequence shown here is derived from an EMBL/GenBank/DDBJ whole genome shotgun (WGS) entry which is preliminary data.</text>
</comment>
<gene>
    <name evidence="5" type="ORF">EI555_015147</name>
</gene>
<dbReference type="InterPro" id="IPR036920">
    <property type="entry name" value="Ribosomal_uL16_sf"/>
</dbReference>
<dbReference type="GO" id="GO:0015934">
    <property type="term" value="C:large ribosomal subunit"/>
    <property type="evidence" value="ECO:0007669"/>
    <property type="project" value="UniProtKB-ARBA"/>
</dbReference>
<feature type="compositionally biased region" description="Low complexity" evidence="4">
    <location>
        <begin position="193"/>
        <end position="203"/>
    </location>
</feature>
<accession>A0A4U1EMA5</accession>
<evidence type="ECO:0000256" key="4">
    <source>
        <dbReference type="SAM" id="MobiDB-lite"/>
    </source>
</evidence>
<dbReference type="Pfam" id="PF00252">
    <property type="entry name" value="Ribosomal_L16"/>
    <property type="match status" value="1"/>
</dbReference>
<dbReference type="Gene3D" id="3.30.60.300">
    <property type="match status" value="1"/>
</dbReference>
<dbReference type="PANTHER" id="PTHR11726">
    <property type="entry name" value="60S RIBOSOMAL PROTEIN L10"/>
    <property type="match status" value="1"/>
</dbReference>
<dbReference type="AlphaFoldDB" id="A0A4U1EMA5"/>
<keyword evidence="3" id="KW-0687">Ribonucleoprotein</keyword>
<comment type="similarity">
    <text evidence="1">Belongs to the universal ribosomal protein uL16 family.</text>
</comment>
<protein>
    <submittedName>
        <fullName evidence="5">Uncharacterized protein</fullName>
    </submittedName>
</protein>
<dbReference type="FunFam" id="3.30.60.300:FF:000001">
    <property type="entry name" value="60S ribosomal protein L10"/>
    <property type="match status" value="1"/>
</dbReference>
<sequence length="529" mass="57770">TAASGEASAQLLGRLSRPRRRGIREDTEPTRCGTLHQRTLTNRAGGTARAPNDDSSSASAGATGGEGPDAPAPVDQRRWPPTSLQAEQAARVGITERRQAPVRPGLSLQPPLGGWRSALKQCKSCQGRRDLAGSDEGGAPAELGRRAESPPPPPARRGKQGLDSHRALTGSRGPAAAEPGRARPGRAGPEEPGPGAAAAEAAGQPRSRPALLPPAKPSQQLRKCSEQFRHFRPGVDPRSPGSRQALGSNASLRTLRYSPALRPRVGPEHSRCRLLREAAEERIRLIGEWSRHLFRLLLTSAARRDTLNQGSSVGLPTSLFVIGVRHRKDIQTFVEAGNFCVRSEAVAWWPPIHRTTPGFRFPLRGLVRCLILWLPIHPRLNLNCLVAQFLQTCMQPVACVGCPKGPWRQPFPVDINDWHAVPQCRLQTGMRGAFGKPQGAVARVHIGQVIMSIRTKLQNKEHVIEALRRAKSKFPGHQKIHISKKRGFTKFNADEIENMVAEKQLIPDGCGVKYMPDRGPLDKWRALHS</sequence>
<dbReference type="GO" id="GO:0003735">
    <property type="term" value="F:structural constituent of ribosome"/>
    <property type="evidence" value="ECO:0007669"/>
    <property type="project" value="InterPro"/>
</dbReference>
<feature type="non-terminal residue" evidence="5">
    <location>
        <position position="1"/>
    </location>
</feature>
<reference evidence="6" key="1">
    <citation type="journal article" date="2019" name="IScience">
        <title>Narwhal Genome Reveals Long-Term Low Genetic Diversity despite Current Large Abundance Size.</title>
        <authorList>
            <person name="Westbury M.V."/>
            <person name="Petersen B."/>
            <person name="Garde E."/>
            <person name="Heide-Jorgensen M.P."/>
            <person name="Lorenzen E.D."/>
        </authorList>
    </citation>
    <scope>NUCLEOTIDE SEQUENCE [LARGE SCALE GENOMIC DNA]</scope>
</reference>
<proteinExistence type="inferred from homology"/>
<feature type="compositionally biased region" description="Basic and acidic residues" evidence="4">
    <location>
        <begin position="223"/>
        <end position="235"/>
    </location>
</feature>
<feature type="region of interest" description="Disordered" evidence="4">
    <location>
        <begin position="1"/>
        <end position="251"/>
    </location>
</feature>
<evidence type="ECO:0000313" key="5">
    <source>
        <dbReference type="EMBL" id="TKC37619.1"/>
    </source>
</evidence>
<evidence type="ECO:0000313" key="6">
    <source>
        <dbReference type="Proteomes" id="UP000308365"/>
    </source>
</evidence>
<feature type="compositionally biased region" description="Polar residues" evidence="4">
    <location>
        <begin position="241"/>
        <end position="251"/>
    </location>
</feature>
<dbReference type="InterPro" id="IPR016180">
    <property type="entry name" value="Ribosomal_uL16_dom"/>
</dbReference>
<dbReference type="Proteomes" id="UP000308365">
    <property type="component" value="Unassembled WGS sequence"/>
</dbReference>
<evidence type="ECO:0000256" key="3">
    <source>
        <dbReference type="ARBA" id="ARBA00023274"/>
    </source>
</evidence>
<keyword evidence="2" id="KW-0689">Ribosomal protein</keyword>
<dbReference type="EMBL" id="RWIC01001117">
    <property type="protein sequence ID" value="TKC37619.1"/>
    <property type="molecule type" value="Genomic_DNA"/>
</dbReference>
<evidence type="ECO:0000256" key="2">
    <source>
        <dbReference type="ARBA" id="ARBA00022980"/>
    </source>
</evidence>